<name>A0A2T0T760_9PSEU</name>
<dbReference type="AlphaFoldDB" id="A0A2T0T760"/>
<evidence type="ECO:0000313" key="2">
    <source>
        <dbReference type="EMBL" id="PRY41478.1"/>
    </source>
</evidence>
<sequence length="164" mass="17114">MTGAGPSLLIMGLVPLQRASLVVIIVDAVVIAFGFVTGSALLPRPANLVLAVISMGLLVSTVVLARGGYNFEHPTLPAWAVVVGVIAFFGGAFLFAFPLLTEPASGSFEHENGKYQEVEDGVVVRELTEEQYDAGRAAGQRGAAGLALAFAGGTFLYAGIRHRK</sequence>
<keyword evidence="1" id="KW-0812">Transmembrane</keyword>
<feature type="transmembrane region" description="Helical" evidence="1">
    <location>
        <begin position="48"/>
        <end position="69"/>
    </location>
</feature>
<protein>
    <submittedName>
        <fullName evidence="2">Uncharacterized protein</fullName>
    </submittedName>
</protein>
<organism evidence="2 3">
    <name type="scientific">Umezawaea tangerina</name>
    <dbReference type="NCBI Taxonomy" id="84725"/>
    <lineage>
        <taxon>Bacteria</taxon>
        <taxon>Bacillati</taxon>
        <taxon>Actinomycetota</taxon>
        <taxon>Actinomycetes</taxon>
        <taxon>Pseudonocardiales</taxon>
        <taxon>Pseudonocardiaceae</taxon>
        <taxon>Umezawaea</taxon>
    </lineage>
</organism>
<keyword evidence="3" id="KW-1185">Reference proteome</keyword>
<reference evidence="2 3" key="1">
    <citation type="submission" date="2018-03" db="EMBL/GenBank/DDBJ databases">
        <title>Genomic Encyclopedia of Archaeal and Bacterial Type Strains, Phase II (KMG-II): from individual species to whole genera.</title>
        <authorList>
            <person name="Goeker M."/>
        </authorList>
    </citation>
    <scope>NUCLEOTIDE SEQUENCE [LARGE SCALE GENOMIC DNA]</scope>
    <source>
        <strain evidence="2 3">DSM 44720</strain>
    </source>
</reference>
<evidence type="ECO:0000256" key="1">
    <source>
        <dbReference type="SAM" id="Phobius"/>
    </source>
</evidence>
<keyword evidence="1" id="KW-0472">Membrane</keyword>
<accession>A0A2T0T760</accession>
<evidence type="ECO:0000313" key="3">
    <source>
        <dbReference type="Proteomes" id="UP000239494"/>
    </source>
</evidence>
<dbReference type="EMBL" id="PVTF01000005">
    <property type="protein sequence ID" value="PRY41478.1"/>
    <property type="molecule type" value="Genomic_DNA"/>
</dbReference>
<comment type="caution">
    <text evidence="2">The sequence shown here is derived from an EMBL/GenBank/DDBJ whole genome shotgun (WGS) entry which is preliminary data.</text>
</comment>
<feature type="transmembrane region" description="Helical" evidence="1">
    <location>
        <begin position="76"/>
        <end position="100"/>
    </location>
</feature>
<proteinExistence type="predicted"/>
<keyword evidence="1" id="KW-1133">Transmembrane helix</keyword>
<feature type="transmembrane region" description="Helical" evidence="1">
    <location>
        <begin position="21"/>
        <end position="42"/>
    </location>
</feature>
<feature type="transmembrane region" description="Helical" evidence="1">
    <location>
        <begin position="142"/>
        <end position="160"/>
    </location>
</feature>
<dbReference type="Proteomes" id="UP000239494">
    <property type="component" value="Unassembled WGS sequence"/>
</dbReference>
<gene>
    <name evidence="2" type="ORF">CLV43_105236</name>
</gene>